<dbReference type="Pfam" id="PF00201">
    <property type="entry name" value="UDPGT"/>
    <property type="match status" value="1"/>
</dbReference>
<comment type="caution">
    <text evidence="4">The sequence shown here is derived from an EMBL/GenBank/DDBJ whole genome shotgun (WGS) entry which is preliminary data.</text>
</comment>
<dbReference type="AlphaFoldDB" id="A0A0T6B800"/>
<dbReference type="PANTHER" id="PTHR48043">
    <property type="entry name" value="EG:EG0003.4 PROTEIN-RELATED"/>
    <property type="match status" value="1"/>
</dbReference>
<accession>A0A0T6B800</accession>
<keyword evidence="5" id="KW-1185">Reference proteome</keyword>
<comment type="similarity">
    <text evidence="1">Belongs to the UDP-glycosyltransferase family.</text>
</comment>
<dbReference type="GO" id="GO:0008194">
    <property type="term" value="F:UDP-glycosyltransferase activity"/>
    <property type="evidence" value="ECO:0007669"/>
    <property type="project" value="InterPro"/>
</dbReference>
<dbReference type="InterPro" id="IPR050271">
    <property type="entry name" value="UDP-glycosyltransferase"/>
</dbReference>
<dbReference type="InterPro" id="IPR002213">
    <property type="entry name" value="UDP_glucos_trans"/>
</dbReference>
<dbReference type="CDD" id="cd03784">
    <property type="entry name" value="GT1_Gtf-like"/>
    <property type="match status" value="1"/>
</dbReference>
<reference evidence="4 5" key="1">
    <citation type="submission" date="2015-09" db="EMBL/GenBank/DDBJ databases">
        <title>Draft genome of the scarab beetle Oryctes borbonicus.</title>
        <authorList>
            <person name="Meyer J.M."/>
            <person name="Markov G.V."/>
            <person name="Baskaran P."/>
            <person name="Herrmann M."/>
            <person name="Sommer R.J."/>
            <person name="Roedelsperger C."/>
        </authorList>
    </citation>
    <scope>NUCLEOTIDE SEQUENCE [LARGE SCALE GENOMIC DNA]</scope>
    <source>
        <strain evidence="4">OB123</strain>
        <tissue evidence="4">Whole animal</tissue>
    </source>
</reference>
<evidence type="ECO:0000256" key="2">
    <source>
        <dbReference type="ARBA" id="ARBA00022676"/>
    </source>
</evidence>
<protein>
    <submittedName>
        <fullName evidence="4">Glucuronosyltransferase</fullName>
    </submittedName>
</protein>
<sequence length="378" mass="42942">MEYRAMHLIVLVIVFTAKLSYSAKILGIFHMPSYSHFVLGETLFKELAKRGHQVTVISSFPQKEPMGNYIDIPLKILPGILEERVKERNHFDIVNVPVYLVPFLLVQAGLNFTESVFQEPEVQSLLKSDAKFDMVITEQFLNDAHKGFANHFNASSVILSTIGSSIWTNHLVGNPQPFAYCPGIFLNYPPHMTFLQRVKNTLMLTLENLYFHLYFFKKQDEILHKYIPNAANLDEIMYNTSLILFNSHVSSNTPLPRVPSMVDVGGLHIKEVGRLPSDLQEFLDNSKNGAIYFALGSNVKSTDMGKVKIEQILAAISRLEVNVLWKFEDDSWPNLPKNLKIAKWFPQQSILAHSNVKLFITHGGLLSTMEAIYFSVPQ</sequence>
<dbReference type="SUPFAM" id="SSF53756">
    <property type="entry name" value="UDP-Glycosyltransferase/glycogen phosphorylase"/>
    <property type="match status" value="1"/>
</dbReference>
<dbReference type="Proteomes" id="UP000051574">
    <property type="component" value="Unassembled WGS sequence"/>
</dbReference>
<keyword evidence="3 4" id="KW-0808">Transferase</keyword>
<dbReference type="Gene3D" id="3.40.50.2000">
    <property type="entry name" value="Glycogen Phosphorylase B"/>
    <property type="match status" value="1"/>
</dbReference>
<dbReference type="PANTHER" id="PTHR48043:SF159">
    <property type="entry name" value="EG:EG0003.4 PROTEIN-RELATED"/>
    <property type="match status" value="1"/>
</dbReference>
<keyword evidence="2" id="KW-0328">Glycosyltransferase</keyword>
<evidence type="ECO:0000256" key="3">
    <source>
        <dbReference type="ARBA" id="ARBA00022679"/>
    </source>
</evidence>
<dbReference type="FunFam" id="3.40.50.2000:FF:000050">
    <property type="entry name" value="UDP-glucuronosyltransferase"/>
    <property type="match status" value="1"/>
</dbReference>
<name>A0A0T6B800_9SCAR</name>
<evidence type="ECO:0000313" key="5">
    <source>
        <dbReference type="Proteomes" id="UP000051574"/>
    </source>
</evidence>
<evidence type="ECO:0000313" key="4">
    <source>
        <dbReference type="EMBL" id="KRT83482.1"/>
    </source>
</evidence>
<dbReference type="OrthoDB" id="5835829at2759"/>
<gene>
    <name evidence="4" type="ORF">AMK59_3859</name>
</gene>
<dbReference type="EMBL" id="LJIG01009237">
    <property type="protein sequence ID" value="KRT83482.1"/>
    <property type="molecule type" value="Genomic_DNA"/>
</dbReference>
<proteinExistence type="inferred from homology"/>
<organism evidence="4 5">
    <name type="scientific">Oryctes borbonicus</name>
    <dbReference type="NCBI Taxonomy" id="1629725"/>
    <lineage>
        <taxon>Eukaryota</taxon>
        <taxon>Metazoa</taxon>
        <taxon>Ecdysozoa</taxon>
        <taxon>Arthropoda</taxon>
        <taxon>Hexapoda</taxon>
        <taxon>Insecta</taxon>
        <taxon>Pterygota</taxon>
        <taxon>Neoptera</taxon>
        <taxon>Endopterygota</taxon>
        <taxon>Coleoptera</taxon>
        <taxon>Polyphaga</taxon>
        <taxon>Scarabaeiformia</taxon>
        <taxon>Scarabaeidae</taxon>
        <taxon>Dynastinae</taxon>
        <taxon>Oryctes</taxon>
    </lineage>
</organism>
<evidence type="ECO:0000256" key="1">
    <source>
        <dbReference type="ARBA" id="ARBA00009995"/>
    </source>
</evidence>